<proteinExistence type="predicted"/>
<dbReference type="AlphaFoldDB" id="A0A6C0DLI2"/>
<accession>A0A6C0DLI2</accession>
<name>A0A6C0DLI2_9ZZZZ</name>
<organism evidence="1">
    <name type="scientific">viral metagenome</name>
    <dbReference type="NCBI Taxonomy" id="1070528"/>
    <lineage>
        <taxon>unclassified sequences</taxon>
        <taxon>metagenomes</taxon>
        <taxon>organismal metagenomes</taxon>
    </lineage>
</organism>
<reference evidence="1" key="1">
    <citation type="journal article" date="2020" name="Nature">
        <title>Giant virus diversity and host interactions through global metagenomics.</title>
        <authorList>
            <person name="Schulz F."/>
            <person name="Roux S."/>
            <person name="Paez-Espino D."/>
            <person name="Jungbluth S."/>
            <person name="Walsh D.A."/>
            <person name="Denef V.J."/>
            <person name="McMahon K.D."/>
            <person name="Konstantinidis K.T."/>
            <person name="Eloe-Fadrosh E.A."/>
            <person name="Kyrpides N.C."/>
            <person name="Woyke T."/>
        </authorList>
    </citation>
    <scope>NUCLEOTIDE SEQUENCE</scope>
    <source>
        <strain evidence="1">GVMAG-M-3300023174-189</strain>
    </source>
</reference>
<sequence length="34" mass="4021">MNGKMLVMKQETQGNMILMNTLLNYQMQEIIYVV</sequence>
<evidence type="ECO:0000313" key="1">
    <source>
        <dbReference type="EMBL" id="QHT16719.1"/>
    </source>
</evidence>
<dbReference type="EMBL" id="MN739626">
    <property type="protein sequence ID" value="QHT16719.1"/>
    <property type="molecule type" value="Genomic_DNA"/>
</dbReference>
<protein>
    <submittedName>
        <fullName evidence="1">Uncharacterized protein</fullName>
    </submittedName>
</protein>